<comment type="subcellular location">
    <subcellularLocation>
        <location evidence="1 6">Cell membrane</location>
        <topology evidence="1 6">Multi-pass membrane protein</topology>
    </subcellularLocation>
</comment>
<comment type="similarity">
    <text evidence="6">Belongs to the TVP38/TMEM64 family.</text>
</comment>
<feature type="domain" description="VTT" evidence="7">
    <location>
        <begin position="72"/>
        <end position="188"/>
    </location>
</feature>
<feature type="transmembrane region" description="Helical" evidence="6">
    <location>
        <begin position="46"/>
        <end position="63"/>
    </location>
</feature>
<protein>
    <recommendedName>
        <fullName evidence="6">TVP38/TMEM64 family membrane protein</fullName>
    </recommendedName>
</protein>
<evidence type="ECO:0000313" key="9">
    <source>
        <dbReference type="Proteomes" id="UP000632377"/>
    </source>
</evidence>
<keyword evidence="4 6" id="KW-1133">Transmembrane helix</keyword>
<keyword evidence="3 6" id="KW-0812">Transmembrane</keyword>
<feature type="transmembrane region" description="Helical" evidence="6">
    <location>
        <begin position="7"/>
        <end position="26"/>
    </location>
</feature>
<keyword evidence="2 6" id="KW-1003">Cell membrane</keyword>
<evidence type="ECO:0000313" key="8">
    <source>
        <dbReference type="EMBL" id="MBL4936780.1"/>
    </source>
</evidence>
<evidence type="ECO:0000256" key="3">
    <source>
        <dbReference type="ARBA" id="ARBA00022692"/>
    </source>
</evidence>
<keyword evidence="9" id="KW-1185">Reference proteome</keyword>
<feature type="transmembrane region" description="Helical" evidence="6">
    <location>
        <begin position="168"/>
        <end position="186"/>
    </location>
</feature>
<evidence type="ECO:0000256" key="2">
    <source>
        <dbReference type="ARBA" id="ARBA00022475"/>
    </source>
</evidence>
<sequence length="227" mass="25891">MKNKTKNIIKAILIICISFLFIYFLLRYQRHLRFVFRYINFKALRNYIISFGPLAFLVLLIIYSLKPIIVFFPALPFTVLAGNIFGPIKGFILTMLGLYFSGTLAFFLAKRLGKPFVSKITKGKLLKLDDNIETHGFKIMFLMRISTLFPYDPLSYAAGLTKISYKDFIIASLLGAFPEMLAYSYLGQNMHHPFSKKFIIPLALVAIVAIGGSFMFKSYNKTSKTKA</sequence>
<reference evidence="8 9" key="1">
    <citation type="submission" date="2021-01" db="EMBL/GenBank/DDBJ databases">
        <title>Genome public.</title>
        <authorList>
            <person name="Liu C."/>
            <person name="Sun Q."/>
        </authorList>
    </citation>
    <scope>NUCLEOTIDE SEQUENCE [LARGE SCALE GENOMIC DNA]</scope>
    <source>
        <strain evidence="8 9">YIM B02515</strain>
    </source>
</reference>
<evidence type="ECO:0000256" key="4">
    <source>
        <dbReference type="ARBA" id="ARBA00022989"/>
    </source>
</evidence>
<dbReference type="PANTHER" id="PTHR12677">
    <property type="entry name" value="GOLGI APPARATUS MEMBRANE PROTEIN TVP38-RELATED"/>
    <property type="match status" value="1"/>
</dbReference>
<dbReference type="InterPro" id="IPR015414">
    <property type="entry name" value="TMEM64"/>
</dbReference>
<dbReference type="RefSeq" id="WP_202749533.1">
    <property type="nucleotide sequence ID" value="NZ_JAESWC010000008.1"/>
</dbReference>
<proteinExistence type="inferred from homology"/>
<dbReference type="InterPro" id="IPR032816">
    <property type="entry name" value="VTT_dom"/>
</dbReference>
<dbReference type="EMBL" id="JAESWC010000008">
    <property type="protein sequence ID" value="MBL4936780.1"/>
    <property type="molecule type" value="Genomic_DNA"/>
</dbReference>
<evidence type="ECO:0000256" key="1">
    <source>
        <dbReference type="ARBA" id="ARBA00004651"/>
    </source>
</evidence>
<keyword evidence="5 6" id="KW-0472">Membrane</keyword>
<accession>A0ABS1TBR3</accession>
<feature type="transmembrane region" description="Helical" evidence="6">
    <location>
        <begin position="68"/>
        <end position="85"/>
    </location>
</feature>
<name>A0ABS1TBR3_9CLOT</name>
<dbReference type="Proteomes" id="UP000632377">
    <property type="component" value="Unassembled WGS sequence"/>
</dbReference>
<evidence type="ECO:0000259" key="7">
    <source>
        <dbReference type="Pfam" id="PF09335"/>
    </source>
</evidence>
<evidence type="ECO:0000256" key="5">
    <source>
        <dbReference type="ARBA" id="ARBA00023136"/>
    </source>
</evidence>
<feature type="transmembrane region" description="Helical" evidence="6">
    <location>
        <begin position="91"/>
        <end position="109"/>
    </location>
</feature>
<evidence type="ECO:0000256" key="6">
    <source>
        <dbReference type="RuleBase" id="RU366058"/>
    </source>
</evidence>
<dbReference type="PANTHER" id="PTHR12677:SF49">
    <property type="entry name" value="TVP38_TMEM64 FAMILY MEMBRANE PROTEIN"/>
    <property type="match status" value="1"/>
</dbReference>
<feature type="transmembrane region" description="Helical" evidence="6">
    <location>
        <begin position="198"/>
        <end position="216"/>
    </location>
</feature>
<organism evidence="8 9">
    <name type="scientific">Clostridium rhizosphaerae</name>
    <dbReference type="NCBI Taxonomy" id="2803861"/>
    <lineage>
        <taxon>Bacteria</taxon>
        <taxon>Bacillati</taxon>
        <taxon>Bacillota</taxon>
        <taxon>Clostridia</taxon>
        <taxon>Eubacteriales</taxon>
        <taxon>Clostridiaceae</taxon>
        <taxon>Clostridium</taxon>
    </lineage>
</organism>
<gene>
    <name evidence="8" type="ORF">JK636_13535</name>
</gene>
<dbReference type="Pfam" id="PF09335">
    <property type="entry name" value="VTT_dom"/>
    <property type="match status" value="1"/>
</dbReference>
<comment type="caution">
    <text evidence="8">The sequence shown here is derived from an EMBL/GenBank/DDBJ whole genome shotgun (WGS) entry which is preliminary data.</text>
</comment>